<reference evidence="3 4" key="1">
    <citation type="submission" date="2018-09" db="EMBL/GenBank/DDBJ databases">
        <title>Micromonospora sp. nov. MS1-9, isolated from a root of Musa sp.</title>
        <authorList>
            <person name="Kuncharoen N."/>
            <person name="Kudo T."/>
            <person name="Ohkuma M."/>
            <person name="Yuki M."/>
            <person name="Tanasupawat S."/>
        </authorList>
    </citation>
    <scope>NUCLEOTIDE SEQUENCE [LARGE SCALE GENOMIC DNA]</scope>
    <source>
        <strain evidence="2 4">MS1-9</strain>
        <strain evidence="1 3">NGC1-4</strain>
    </source>
</reference>
<sequence>MRNYDDDWTDSQRALYDECYQAGSDWAQDPETPSDDVQYVINLAEGDDDSLGDSELDYPPLVDAVTEATGENITSVPASHDDPAFRGFVDGVRDGIADDTFGL</sequence>
<evidence type="ECO:0000313" key="3">
    <source>
        <dbReference type="Proteomes" id="UP000271548"/>
    </source>
</evidence>
<dbReference type="Proteomes" id="UP000271548">
    <property type="component" value="Unassembled WGS sequence"/>
</dbReference>
<proteinExistence type="predicted"/>
<dbReference type="RefSeq" id="WP_120682790.1">
    <property type="nucleotide sequence ID" value="NZ_JBEYSM010000005.1"/>
</dbReference>
<evidence type="ECO:0000313" key="2">
    <source>
        <dbReference type="EMBL" id="RKN35698.1"/>
    </source>
</evidence>
<evidence type="ECO:0000313" key="4">
    <source>
        <dbReference type="Proteomes" id="UP000275865"/>
    </source>
</evidence>
<dbReference type="OrthoDB" id="3392672at2"/>
<name>A0A3A9YES8_9ACTN</name>
<protein>
    <submittedName>
        <fullName evidence="2">Uncharacterized protein</fullName>
    </submittedName>
</protein>
<keyword evidence="3" id="KW-1185">Reference proteome</keyword>
<dbReference type="EMBL" id="RAZS01000012">
    <property type="protein sequence ID" value="RKN15040.1"/>
    <property type="molecule type" value="Genomic_DNA"/>
</dbReference>
<organism evidence="2 4">
    <name type="scientific">Micromonospora musae</name>
    <dbReference type="NCBI Taxonomy" id="1894970"/>
    <lineage>
        <taxon>Bacteria</taxon>
        <taxon>Bacillati</taxon>
        <taxon>Actinomycetota</taxon>
        <taxon>Actinomycetes</taxon>
        <taxon>Micromonosporales</taxon>
        <taxon>Micromonosporaceae</taxon>
        <taxon>Micromonospora</taxon>
    </lineage>
</organism>
<dbReference type="Proteomes" id="UP000275865">
    <property type="component" value="Unassembled WGS sequence"/>
</dbReference>
<dbReference type="EMBL" id="RAZT01000002">
    <property type="protein sequence ID" value="RKN35698.1"/>
    <property type="molecule type" value="Genomic_DNA"/>
</dbReference>
<evidence type="ECO:0000313" key="1">
    <source>
        <dbReference type="EMBL" id="RKN15040.1"/>
    </source>
</evidence>
<gene>
    <name evidence="2" type="ORF">D7044_04450</name>
    <name evidence="1" type="ORF">D7147_26765</name>
</gene>
<dbReference type="AlphaFoldDB" id="A0A3A9YES8"/>
<accession>A0A3A9YES8</accession>
<comment type="caution">
    <text evidence="2">The sequence shown here is derived from an EMBL/GenBank/DDBJ whole genome shotgun (WGS) entry which is preliminary data.</text>
</comment>